<reference evidence="2 3" key="1">
    <citation type="submission" date="2018-01" db="EMBL/GenBank/DDBJ databases">
        <title>Draft genome of the type strain Pseudomonas oceani DSM 100277 isolated from the deep water in Okinawa trough, northwestern Pacific Ocean.</title>
        <authorList>
            <person name="Gomila M."/>
            <person name="Mulet M."/>
            <person name="Garcia-Valdes E."/>
            <person name="Lalucat J."/>
        </authorList>
    </citation>
    <scope>NUCLEOTIDE SEQUENCE [LARGE SCALE GENOMIC DNA]</scope>
    <source>
        <strain evidence="2 3">DSM 100277</strain>
    </source>
</reference>
<feature type="transmembrane region" description="Helical" evidence="1">
    <location>
        <begin position="45"/>
        <end position="65"/>
    </location>
</feature>
<evidence type="ECO:0000256" key="1">
    <source>
        <dbReference type="SAM" id="Phobius"/>
    </source>
</evidence>
<comment type="caution">
    <text evidence="2">The sequence shown here is derived from an EMBL/GenBank/DDBJ whole genome shotgun (WGS) entry which is preliminary data.</text>
</comment>
<dbReference type="EMBL" id="PPSK01000020">
    <property type="protein sequence ID" value="POB01414.1"/>
    <property type="molecule type" value="Genomic_DNA"/>
</dbReference>
<keyword evidence="3" id="KW-1185">Reference proteome</keyword>
<evidence type="ECO:0000313" key="3">
    <source>
        <dbReference type="Proteomes" id="UP000243451"/>
    </source>
</evidence>
<keyword evidence="1" id="KW-0812">Transmembrane</keyword>
<keyword evidence="1" id="KW-1133">Transmembrane helix</keyword>
<evidence type="ECO:0000313" key="2">
    <source>
        <dbReference type="EMBL" id="POB01414.1"/>
    </source>
</evidence>
<name>A0A2P4ERJ0_9GAMM</name>
<accession>A0A2P4ERJ0</accession>
<dbReference type="AlphaFoldDB" id="A0A2P4ERJ0"/>
<keyword evidence="1" id="KW-0472">Membrane</keyword>
<gene>
    <name evidence="2" type="ORF">C1949_16400</name>
</gene>
<dbReference type="Proteomes" id="UP000243451">
    <property type="component" value="Unassembled WGS sequence"/>
</dbReference>
<proteinExistence type="predicted"/>
<feature type="transmembrane region" description="Helical" evidence="1">
    <location>
        <begin position="18"/>
        <end position="39"/>
    </location>
</feature>
<organism evidence="2 3">
    <name type="scientific">Halopseudomonas oceani</name>
    <dbReference type="NCBI Taxonomy" id="1708783"/>
    <lineage>
        <taxon>Bacteria</taxon>
        <taxon>Pseudomonadati</taxon>
        <taxon>Pseudomonadota</taxon>
        <taxon>Gammaproteobacteria</taxon>
        <taxon>Pseudomonadales</taxon>
        <taxon>Pseudomonadaceae</taxon>
        <taxon>Halopseudomonas</taxon>
    </lineage>
</organism>
<sequence length="119" mass="13014">MQTDSEILNPGLYRLHKLFFIAFTSFAVIMALIGIRLAFGDGEDAAIGFVGMGLLPFSALHWYAAKGAKNGAKSGKIISRVIGTFWLFGIPIGTILGIYVWYKTADSWKPSESRNNEPA</sequence>
<dbReference type="RefSeq" id="WP_104739534.1">
    <property type="nucleotide sequence ID" value="NZ_BMHR01000003.1"/>
</dbReference>
<feature type="transmembrane region" description="Helical" evidence="1">
    <location>
        <begin position="77"/>
        <end position="102"/>
    </location>
</feature>
<protein>
    <submittedName>
        <fullName evidence="2">Uncharacterized protein</fullName>
    </submittedName>
</protein>